<dbReference type="GO" id="GO:0005634">
    <property type="term" value="C:nucleus"/>
    <property type="evidence" value="ECO:0007669"/>
    <property type="project" value="UniProtKB-SubCell"/>
</dbReference>
<protein>
    <recommendedName>
        <fullName evidence="5">Transcription factor domain-containing protein</fullName>
    </recommendedName>
</protein>
<evidence type="ECO:0008006" key="5">
    <source>
        <dbReference type="Google" id="ProtNLM"/>
    </source>
</evidence>
<sequence length="193" mass="22418">MPYQGYDEDLISLLPPIHTVDGLIDYYFEYCNWIYRHVNQQALLRSWGRFKSGNGGDRVVLACVCILILLAVRYLPNGHALLASLPGNSDELETRYYGVMREALLRHNRDLRRDGLGKGYTLDLVELLLVRSHYLTFAKEDPEETWSVKGQLVNIGTAMGLHKDPGDTRFSRDEAERRRWAWWHIILLERQVT</sequence>
<dbReference type="EMBL" id="MLYV02000095">
    <property type="protein sequence ID" value="PSS36851.1"/>
    <property type="molecule type" value="Genomic_DNA"/>
</dbReference>
<dbReference type="PANTHER" id="PTHR31001">
    <property type="entry name" value="UNCHARACTERIZED TRANSCRIPTIONAL REGULATORY PROTEIN"/>
    <property type="match status" value="1"/>
</dbReference>
<dbReference type="CDD" id="cd12148">
    <property type="entry name" value="fungal_TF_MHR"/>
    <property type="match status" value="1"/>
</dbReference>
<keyword evidence="2" id="KW-0539">Nucleus</keyword>
<evidence type="ECO:0000256" key="2">
    <source>
        <dbReference type="ARBA" id="ARBA00023242"/>
    </source>
</evidence>
<reference evidence="3 4" key="1">
    <citation type="submission" date="2018-02" db="EMBL/GenBank/DDBJ databases">
        <title>Genome sequence of the basidiomycete white-rot fungus Phlebia centrifuga.</title>
        <authorList>
            <person name="Granchi Z."/>
            <person name="Peng M."/>
            <person name="de Vries R.P."/>
            <person name="Hilden K."/>
            <person name="Makela M.R."/>
            <person name="Grigoriev I."/>
            <person name="Riley R."/>
        </authorList>
    </citation>
    <scope>NUCLEOTIDE SEQUENCE [LARGE SCALE GENOMIC DNA]</scope>
    <source>
        <strain evidence="3 4">FBCC195</strain>
    </source>
</reference>
<dbReference type="OrthoDB" id="762982at2759"/>
<evidence type="ECO:0000313" key="3">
    <source>
        <dbReference type="EMBL" id="PSS36851.1"/>
    </source>
</evidence>
<evidence type="ECO:0000256" key="1">
    <source>
        <dbReference type="ARBA" id="ARBA00004123"/>
    </source>
</evidence>
<gene>
    <name evidence="3" type="ORF">PHLCEN_2v1279</name>
</gene>
<comment type="caution">
    <text evidence="3">The sequence shown here is derived from an EMBL/GenBank/DDBJ whole genome shotgun (WGS) entry which is preliminary data.</text>
</comment>
<name>A0A2R6S3J8_9APHY</name>
<accession>A0A2R6S3J8</accession>
<organism evidence="3 4">
    <name type="scientific">Hermanssonia centrifuga</name>
    <dbReference type="NCBI Taxonomy" id="98765"/>
    <lineage>
        <taxon>Eukaryota</taxon>
        <taxon>Fungi</taxon>
        <taxon>Dikarya</taxon>
        <taxon>Basidiomycota</taxon>
        <taxon>Agaricomycotina</taxon>
        <taxon>Agaricomycetes</taxon>
        <taxon>Polyporales</taxon>
        <taxon>Meruliaceae</taxon>
        <taxon>Hermanssonia</taxon>
    </lineage>
</organism>
<dbReference type="Proteomes" id="UP000186601">
    <property type="component" value="Unassembled WGS sequence"/>
</dbReference>
<keyword evidence="4" id="KW-1185">Reference proteome</keyword>
<dbReference type="STRING" id="98765.A0A2R6S3J8"/>
<evidence type="ECO:0000313" key="4">
    <source>
        <dbReference type="Proteomes" id="UP000186601"/>
    </source>
</evidence>
<dbReference type="AlphaFoldDB" id="A0A2R6S3J8"/>
<proteinExistence type="predicted"/>
<comment type="subcellular location">
    <subcellularLocation>
        <location evidence="1">Nucleus</location>
    </subcellularLocation>
</comment>
<dbReference type="InterPro" id="IPR050613">
    <property type="entry name" value="Sec_Metabolite_Reg"/>
</dbReference>